<evidence type="ECO:0000313" key="4">
    <source>
        <dbReference type="Proteomes" id="UP001589647"/>
    </source>
</evidence>
<feature type="transmembrane region" description="Helical" evidence="2">
    <location>
        <begin position="41"/>
        <end position="65"/>
    </location>
</feature>
<name>A0ABV5IPG6_9ACTN</name>
<keyword evidence="2" id="KW-0472">Membrane</keyword>
<keyword evidence="2" id="KW-0812">Transmembrane</keyword>
<protein>
    <submittedName>
        <fullName evidence="3">CU044_5270 family protein</fullName>
    </submittedName>
</protein>
<dbReference type="InterPro" id="IPR047789">
    <property type="entry name" value="CU044_5270-like"/>
</dbReference>
<gene>
    <name evidence="3" type="ORF">ACFFV7_34845</name>
</gene>
<dbReference type="EMBL" id="JBHMEI010000037">
    <property type="protein sequence ID" value="MFB9206419.1"/>
    <property type="molecule type" value="Genomic_DNA"/>
</dbReference>
<keyword evidence="4" id="KW-1185">Reference proteome</keyword>
<dbReference type="NCBIfam" id="NF038083">
    <property type="entry name" value="CU044_5270_fam"/>
    <property type="match status" value="1"/>
</dbReference>
<comment type="caution">
    <text evidence="3">The sequence shown here is derived from an EMBL/GenBank/DDBJ whole genome shotgun (WGS) entry which is preliminary data.</text>
</comment>
<dbReference type="RefSeq" id="WP_189651089.1">
    <property type="nucleotide sequence ID" value="NZ_BMRC01000017.1"/>
</dbReference>
<accession>A0ABV5IPG6</accession>
<organism evidence="3 4">
    <name type="scientific">Nonomuraea spiralis</name>
    <dbReference type="NCBI Taxonomy" id="46182"/>
    <lineage>
        <taxon>Bacteria</taxon>
        <taxon>Bacillati</taxon>
        <taxon>Actinomycetota</taxon>
        <taxon>Actinomycetes</taxon>
        <taxon>Streptosporangiales</taxon>
        <taxon>Streptosporangiaceae</taxon>
        <taxon>Nonomuraea</taxon>
    </lineage>
</organism>
<evidence type="ECO:0000256" key="1">
    <source>
        <dbReference type="SAM" id="MobiDB-lite"/>
    </source>
</evidence>
<feature type="region of interest" description="Disordered" evidence="1">
    <location>
        <begin position="151"/>
        <end position="171"/>
    </location>
</feature>
<sequence length="352" mass="37718">MKDDQELLARALRVLAQREEPTPAPVPALVRRGRRARRIRTATRAAAGALLASAAAVVILGGTGIGPAGAPPSTLPAGTPASSEGARQALDARSVLLAAAESAGHGPAAAGRYWHVRARTTQPVRHPQAKNPPFSARLTNTQDTWYAARRGAPSRAVTRQDPKVTFASAEDEARWRRLGSPDLSGGKPSSSDYDMQLHFLIGSHRYTLRQLLELPADEEKLASLLRRLFDEEKAGDWWPGKPTFTAYVWATAQDLLSGPISPGTRSSLYRVLAEQPAIRSLGEVTDPLGRTGVALALTTPGSGEGAGESRLVVDVTTARLLAYELRPPGRSEPLIQTAYEETGWVDRLGARP</sequence>
<reference evidence="3 4" key="1">
    <citation type="submission" date="2024-09" db="EMBL/GenBank/DDBJ databases">
        <authorList>
            <person name="Sun Q."/>
            <person name="Mori K."/>
        </authorList>
    </citation>
    <scope>NUCLEOTIDE SEQUENCE [LARGE SCALE GENOMIC DNA]</scope>
    <source>
        <strain evidence="3 4">CCM 3426</strain>
    </source>
</reference>
<proteinExistence type="predicted"/>
<evidence type="ECO:0000256" key="2">
    <source>
        <dbReference type="SAM" id="Phobius"/>
    </source>
</evidence>
<evidence type="ECO:0000313" key="3">
    <source>
        <dbReference type="EMBL" id="MFB9206419.1"/>
    </source>
</evidence>
<dbReference type="Proteomes" id="UP001589647">
    <property type="component" value="Unassembled WGS sequence"/>
</dbReference>
<keyword evidence="2" id="KW-1133">Transmembrane helix</keyword>